<organism evidence="1 2">
    <name type="scientific">Plasmopara halstedii</name>
    <name type="common">Downy mildew of sunflower</name>
    <dbReference type="NCBI Taxonomy" id="4781"/>
    <lineage>
        <taxon>Eukaryota</taxon>
        <taxon>Sar</taxon>
        <taxon>Stramenopiles</taxon>
        <taxon>Oomycota</taxon>
        <taxon>Peronosporomycetes</taxon>
        <taxon>Peronosporales</taxon>
        <taxon>Peronosporaceae</taxon>
        <taxon>Plasmopara</taxon>
    </lineage>
</organism>
<name>A0A0P1AUB4_PLAHL</name>
<evidence type="ECO:0008006" key="3">
    <source>
        <dbReference type="Google" id="ProtNLM"/>
    </source>
</evidence>
<dbReference type="AlphaFoldDB" id="A0A0P1AUB4"/>
<dbReference type="RefSeq" id="XP_024581357.1">
    <property type="nucleotide sequence ID" value="XM_024715684.1"/>
</dbReference>
<dbReference type="EMBL" id="CCYD01001336">
    <property type="protein sequence ID" value="CEG44988.1"/>
    <property type="molecule type" value="Genomic_DNA"/>
</dbReference>
<proteinExistence type="predicted"/>
<keyword evidence="2" id="KW-1185">Reference proteome</keyword>
<dbReference type="Proteomes" id="UP000054928">
    <property type="component" value="Unassembled WGS sequence"/>
</dbReference>
<protein>
    <recommendedName>
        <fullName evidence="3">Phox homologous domain</fullName>
    </recommendedName>
</protein>
<dbReference type="OMA" id="THGNRGC"/>
<dbReference type="OrthoDB" id="120967at2759"/>
<evidence type="ECO:0000313" key="1">
    <source>
        <dbReference type="EMBL" id="CEG44988.1"/>
    </source>
</evidence>
<dbReference type="GeneID" id="36396366"/>
<evidence type="ECO:0000313" key="2">
    <source>
        <dbReference type="Proteomes" id="UP000054928"/>
    </source>
</evidence>
<accession>A0A0P1AUB4</accession>
<reference evidence="2" key="1">
    <citation type="submission" date="2014-09" db="EMBL/GenBank/DDBJ databases">
        <authorList>
            <person name="Sharma Rahul"/>
            <person name="Thines Marco"/>
        </authorList>
    </citation>
    <scope>NUCLEOTIDE SEQUENCE [LARGE SCALE GENOMIC DNA]</scope>
</reference>
<sequence>MAQTKPPSSPESQASPVYMSLKTRLHTPLAEPEIVLWLRDLTLTMSTTQKPNEIVRFELLVRRKHPNSHLSIEATAWVQSRPLSDFITLRDNLLRDLEPGHSCSAECKWLYTVVKQHFPKPQTMLSPCALKTERRRVALLRVLTTIQSTLVTHGNRGCRVLMGDVLKTFSTFLVGDRTSLSRTALALPVPYRQGLINLPNSLGKRLASLRTLSRVRR</sequence>